<evidence type="ECO:0008006" key="3">
    <source>
        <dbReference type="Google" id="ProtNLM"/>
    </source>
</evidence>
<dbReference type="RefSeq" id="WP_346157882.1">
    <property type="nucleotide sequence ID" value="NZ_BAAATE010000065.1"/>
</dbReference>
<dbReference type="EMBL" id="BAAATE010000065">
    <property type="protein sequence ID" value="GAA2701231.1"/>
    <property type="molecule type" value="Genomic_DNA"/>
</dbReference>
<keyword evidence="2" id="KW-1185">Reference proteome</keyword>
<gene>
    <name evidence="1" type="ORF">GCM10010412_098870</name>
</gene>
<dbReference type="Gene3D" id="3.90.1200.10">
    <property type="match status" value="1"/>
</dbReference>
<evidence type="ECO:0000313" key="1">
    <source>
        <dbReference type="EMBL" id="GAA2701231.1"/>
    </source>
</evidence>
<dbReference type="InterPro" id="IPR011009">
    <property type="entry name" value="Kinase-like_dom_sf"/>
</dbReference>
<sequence>MTRLDWEDLPDSVRAAVQDRCGAVVKVETATSGIMPGVAARLHTERGSVFLKAINADNTAAFLHTREQWASRALPAAVAAPRLLWSDLVDGWHVMGFEYLEHAREADLSPGSPDLHPVLATVANLGRVLTPCPAGARSVTENIAPLQAKGKHLMDKDALGDDHGLYKAALDGLDLAAVEGDTFLHYDLSPSNLLLTPAGVRVIDWSFAARGAAWVEPVMLAPRLIEAGHTPAQTEDLLELVPAWRTAPPAAVTGLVALWTLFRLYKAQFGPQDGRAFRARAAEAGRAWLRFRLGVV</sequence>
<proteinExistence type="predicted"/>
<dbReference type="Proteomes" id="UP001501666">
    <property type="component" value="Unassembled WGS sequence"/>
</dbReference>
<evidence type="ECO:0000313" key="2">
    <source>
        <dbReference type="Proteomes" id="UP001501666"/>
    </source>
</evidence>
<accession>A0ABP6FUJ3</accession>
<comment type="caution">
    <text evidence="1">The sequence shown here is derived from an EMBL/GenBank/DDBJ whole genome shotgun (WGS) entry which is preliminary data.</text>
</comment>
<protein>
    <recommendedName>
        <fullName evidence="3">Aminoglycoside phosphotransferase</fullName>
    </recommendedName>
</protein>
<organism evidence="1 2">
    <name type="scientific">Nonomuraea recticatena</name>
    <dbReference type="NCBI Taxonomy" id="46178"/>
    <lineage>
        <taxon>Bacteria</taxon>
        <taxon>Bacillati</taxon>
        <taxon>Actinomycetota</taxon>
        <taxon>Actinomycetes</taxon>
        <taxon>Streptosporangiales</taxon>
        <taxon>Streptosporangiaceae</taxon>
        <taxon>Nonomuraea</taxon>
    </lineage>
</organism>
<name>A0ABP6FUJ3_9ACTN</name>
<dbReference type="SUPFAM" id="SSF56112">
    <property type="entry name" value="Protein kinase-like (PK-like)"/>
    <property type="match status" value="1"/>
</dbReference>
<reference evidence="2" key="1">
    <citation type="journal article" date="2019" name="Int. J. Syst. Evol. Microbiol.">
        <title>The Global Catalogue of Microorganisms (GCM) 10K type strain sequencing project: providing services to taxonomists for standard genome sequencing and annotation.</title>
        <authorList>
            <consortium name="The Broad Institute Genomics Platform"/>
            <consortium name="The Broad Institute Genome Sequencing Center for Infectious Disease"/>
            <person name="Wu L."/>
            <person name="Ma J."/>
        </authorList>
    </citation>
    <scope>NUCLEOTIDE SEQUENCE [LARGE SCALE GENOMIC DNA]</scope>
    <source>
        <strain evidence="2">JCM 6835</strain>
    </source>
</reference>